<dbReference type="SUPFAM" id="SSF54106">
    <property type="entry name" value="LysM domain"/>
    <property type="match status" value="2"/>
</dbReference>
<dbReference type="Pfam" id="PF01476">
    <property type="entry name" value="LysM"/>
    <property type="match status" value="2"/>
</dbReference>
<dbReference type="EMBL" id="KN820714">
    <property type="protein sequence ID" value="KIJ05793.1"/>
    <property type="molecule type" value="Genomic_DNA"/>
</dbReference>
<dbReference type="GO" id="GO:0008061">
    <property type="term" value="F:chitin binding"/>
    <property type="evidence" value="ECO:0007669"/>
    <property type="project" value="UniProtKB-KW"/>
</dbReference>
<keyword evidence="1" id="KW-0147">Chitin-binding</keyword>
<evidence type="ECO:0000313" key="6">
    <source>
        <dbReference type="Proteomes" id="UP000053647"/>
    </source>
</evidence>
<feature type="chain" id="PRO_5002213440" description="LysM domain-containing protein" evidence="3">
    <location>
        <begin position="21"/>
        <end position="139"/>
    </location>
</feature>
<dbReference type="InterPro" id="IPR052210">
    <property type="entry name" value="LysM1-like"/>
</dbReference>
<feature type="signal peptide" evidence="3">
    <location>
        <begin position="1"/>
        <end position="20"/>
    </location>
</feature>
<dbReference type="PANTHER" id="PTHR34997">
    <property type="entry name" value="AM15"/>
    <property type="match status" value="1"/>
</dbReference>
<accession>A0A0C9T2Q3</accession>
<dbReference type="PANTHER" id="PTHR34997:SF1">
    <property type="entry name" value="PEPTIDOGLYCAN-BINDING LYSIN DOMAIN"/>
    <property type="match status" value="1"/>
</dbReference>
<evidence type="ECO:0000313" key="5">
    <source>
        <dbReference type="EMBL" id="KIJ05793.1"/>
    </source>
</evidence>
<organism evidence="5 6">
    <name type="scientific">Paxillus involutus ATCC 200175</name>
    <dbReference type="NCBI Taxonomy" id="664439"/>
    <lineage>
        <taxon>Eukaryota</taxon>
        <taxon>Fungi</taxon>
        <taxon>Dikarya</taxon>
        <taxon>Basidiomycota</taxon>
        <taxon>Agaricomycotina</taxon>
        <taxon>Agaricomycetes</taxon>
        <taxon>Agaricomycetidae</taxon>
        <taxon>Boletales</taxon>
        <taxon>Paxilineae</taxon>
        <taxon>Paxillaceae</taxon>
        <taxon>Paxillus</taxon>
    </lineage>
</organism>
<dbReference type="HOGENOM" id="CLU_010591_6_1_1"/>
<dbReference type="OrthoDB" id="5985073at2759"/>
<dbReference type="SMART" id="SM00257">
    <property type="entry name" value="LysM"/>
    <property type="match status" value="2"/>
</dbReference>
<evidence type="ECO:0000259" key="4">
    <source>
        <dbReference type="PROSITE" id="PS51782"/>
    </source>
</evidence>
<proteinExistence type="predicted"/>
<protein>
    <recommendedName>
        <fullName evidence="4">LysM domain-containing protein</fullName>
    </recommendedName>
</protein>
<feature type="domain" description="LysM" evidence="4">
    <location>
        <begin position="84"/>
        <end position="130"/>
    </location>
</feature>
<evidence type="ECO:0000256" key="2">
    <source>
        <dbReference type="ARBA" id="ARBA00023026"/>
    </source>
</evidence>
<keyword evidence="2" id="KW-0843">Virulence</keyword>
<feature type="domain" description="LysM" evidence="4">
    <location>
        <begin position="28"/>
        <end position="75"/>
    </location>
</feature>
<evidence type="ECO:0000256" key="1">
    <source>
        <dbReference type="ARBA" id="ARBA00022669"/>
    </source>
</evidence>
<keyword evidence="6" id="KW-1185">Reference proteome</keyword>
<evidence type="ECO:0000256" key="3">
    <source>
        <dbReference type="SAM" id="SignalP"/>
    </source>
</evidence>
<gene>
    <name evidence="5" type="ORF">PAXINDRAFT_103632</name>
</gene>
<dbReference type="Gene3D" id="3.10.350.10">
    <property type="entry name" value="LysM domain"/>
    <property type="match status" value="2"/>
</dbReference>
<reference evidence="5 6" key="1">
    <citation type="submission" date="2014-06" db="EMBL/GenBank/DDBJ databases">
        <authorList>
            <consortium name="DOE Joint Genome Institute"/>
            <person name="Kuo A."/>
            <person name="Kohler A."/>
            <person name="Nagy L.G."/>
            <person name="Floudas D."/>
            <person name="Copeland A."/>
            <person name="Barry K.W."/>
            <person name="Cichocki N."/>
            <person name="Veneault-Fourrey C."/>
            <person name="LaButti K."/>
            <person name="Lindquist E.A."/>
            <person name="Lipzen A."/>
            <person name="Lundell T."/>
            <person name="Morin E."/>
            <person name="Murat C."/>
            <person name="Sun H."/>
            <person name="Tunlid A."/>
            <person name="Henrissat B."/>
            <person name="Grigoriev I.V."/>
            <person name="Hibbett D.S."/>
            <person name="Martin F."/>
            <person name="Nordberg H.P."/>
            <person name="Cantor M.N."/>
            <person name="Hua S.X."/>
        </authorList>
    </citation>
    <scope>NUCLEOTIDE SEQUENCE [LARGE SCALE GENOMIC DNA]</scope>
    <source>
        <strain evidence="5 6">ATCC 200175</strain>
    </source>
</reference>
<dbReference type="Proteomes" id="UP000053647">
    <property type="component" value="Unassembled WGS sequence"/>
</dbReference>
<dbReference type="AlphaFoldDB" id="A0A0C9T2Q3"/>
<dbReference type="InterPro" id="IPR018392">
    <property type="entry name" value="LysM"/>
</dbReference>
<keyword evidence="3" id="KW-0732">Signal</keyword>
<dbReference type="PROSITE" id="PS51782">
    <property type="entry name" value="LYSM"/>
    <property type="match status" value="2"/>
</dbReference>
<dbReference type="CDD" id="cd00118">
    <property type="entry name" value="LysM"/>
    <property type="match status" value="2"/>
</dbReference>
<name>A0A0C9T2Q3_PAXIN</name>
<sequence length="139" mass="14557">MFGLLSTFVLAAASVLQAEAALPANCDRNATVAAGDTCDTISANYNVSTYQLAAVNAGIIDPTCQNIYVGEILCLGLTGQDCQTTYVVQSGDTCVGIAGSYNISENTLLTNNPNLNQICTNLYPDEVLCVSSTIYVNLT</sequence>
<dbReference type="InterPro" id="IPR036779">
    <property type="entry name" value="LysM_dom_sf"/>
</dbReference>
<reference evidence="6" key="2">
    <citation type="submission" date="2015-01" db="EMBL/GenBank/DDBJ databases">
        <title>Evolutionary Origins and Diversification of the Mycorrhizal Mutualists.</title>
        <authorList>
            <consortium name="DOE Joint Genome Institute"/>
            <consortium name="Mycorrhizal Genomics Consortium"/>
            <person name="Kohler A."/>
            <person name="Kuo A."/>
            <person name="Nagy L.G."/>
            <person name="Floudas D."/>
            <person name="Copeland A."/>
            <person name="Barry K.W."/>
            <person name="Cichocki N."/>
            <person name="Veneault-Fourrey C."/>
            <person name="LaButti K."/>
            <person name="Lindquist E.A."/>
            <person name="Lipzen A."/>
            <person name="Lundell T."/>
            <person name="Morin E."/>
            <person name="Murat C."/>
            <person name="Riley R."/>
            <person name="Ohm R."/>
            <person name="Sun H."/>
            <person name="Tunlid A."/>
            <person name="Henrissat B."/>
            <person name="Grigoriev I.V."/>
            <person name="Hibbett D.S."/>
            <person name="Martin F."/>
        </authorList>
    </citation>
    <scope>NUCLEOTIDE SEQUENCE [LARGE SCALE GENOMIC DNA]</scope>
    <source>
        <strain evidence="6">ATCC 200175</strain>
    </source>
</reference>